<reference evidence="1 2" key="1">
    <citation type="submission" date="2013-06" db="EMBL/GenBank/DDBJ databases">
        <authorList>
            <person name="Weinstock G."/>
            <person name="Sodergren E."/>
            <person name="Lobos E.A."/>
            <person name="Fulton L."/>
            <person name="Fulton R."/>
            <person name="Courtney L."/>
            <person name="Fronick C."/>
            <person name="O'Laughlin M."/>
            <person name="Godfrey J."/>
            <person name="Wilson R.M."/>
            <person name="Miner T."/>
            <person name="Farmer C."/>
            <person name="Delehaunty K."/>
            <person name="Cordes M."/>
            <person name="Minx P."/>
            <person name="Tomlinson C."/>
            <person name="Chen J."/>
            <person name="Wollam A."/>
            <person name="Pepin K.H."/>
            <person name="Bhonagiri V."/>
            <person name="Zhang X."/>
            <person name="Warren W."/>
            <person name="Mitreva M."/>
            <person name="Mardis E.R."/>
            <person name="Wilson R.K."/>
        </authorList>
    </citation>
    <scope>NUCLEOTIDE SEQUENCE [LARGE SCALE GENOMIC DNA]</scope>
    <source>
        <strain evidence="1 2">F0570</strain>
    </source>
</reference>
<comment type="caution">
    <text evidence="1">The sequence shown here is derived from an EMBL/GenBank/DDBJ whole genome shotgun (WGS) entry which is preliminary data.</text>
</comment>
<dbReference type="Proteomes" id="UP000016630">
    <property type="component" value="Unassembled WGS sequence"/>
</dbReference>
<dbReference type="HOGENOM" id="CLU_109343_0_0_10"/>
<dbReference type="PATRIC" id="fig|1227271.3.peg.437"/>
<organism evidence="1 2">
    <name type="scientific">Porphyromonas gingivalis F0570</name>
    <dbReference type="NCBI Taxonomy" id="1227271"/>
    <lineage>
        <taxon>Bacteria</taxon>
        <taxon>Pseudomonadati</taxon>
        <taxon>Bacteroidota</taxon>
        <taxon>Bacteroidia</taxon>
        <taxon>Bacteroidales</taxon>
        <taxon>Porphyromonadaceae</taxon>
        <taxon>Porphyromonas</taxon>
    </lineage>
</organism>
<gene>
    <name evidence="1" type="ORF">HMPREF1555_00480</name>
</gene>
<evidence type="ECO:0000313" key="2">
    <source>
        <dbReference type="Proteomes" id="UP000016630"/>
    </source>
</evidence>
<dbReference type="EMBL" id="AWUW01000027">
    <property type="protein sequence ID" value="ERJ68305.1"/>
    <property type="molecule type" value="Genomic_DNA"/>
</dbReference>
<sequence>MHRPKLKCSRLYYDWRESAHVNRKEAINKVNEKPKNTPMEFWLIFAGTFTKKRTNMRMMKLTAMMLALLSALAFSSCKKDEPTTLEKTQWERMLTGTEINKIIALMDGEIDADSQLPESAKLKLELDFFSQTDANLNVDIMITPGITIKMKMKMPYMYNASTKSVLLRLSKSQVLSVEPMFPAFEGIDLSEAEDVTGVVDWKNKTMKLTMQGENHPVHIELTQK</sequence>
<evidence type="ECO:0000313" key="1">
    <source>
        <dbReference type="EMBL" id="ERJ68305.1"/>
    </source>
</evidence>
<accession>A0A0E2LSP0</accession>
<name>A0A0E2LSP0_PORGN</name>
<proteinExistence type="predicted"/>
<protein>
    <submittedName>
        <fullName evidence="1">Uncharacterized protein</fullName>
    </submittedName>
</protein>
<dbReference type="AlphaFoldDB" id="A0A0E2LSP0"/>